<comment type="caution">
    <text evidence="3">The sequence shown here is derived from an EMBL/GenBank/DDBJ whole genome shotgun (WGS) entry which is preliminary data.</text>
</comment>
<dbReference type="AlphaFoldDB" id="A0A9Q2W1S2"/>
<feature type="domain" description="Amidohydrolase-related" evidence="2">
    <location>
        <begin position="3"/>
        <end position="279"/>
    </location>
</feature>
<evidence type="ECO:0000256" key="1">
    <source>
        <dbReference type="ARBA" id="ARBA00038310"/>
    </source>
</evidence>
<sequence>MIIDAHHHLWDPADRPYPWMDDSVAPIRRRFDVDDLRAAARSTDVTRTIVVQAVHDPGETAWLLEQPEPVAGVVGWVDLTAPDVADRIAALVALVARPGRTPVAGNRLVGMRHQAQDEPDPDWLARPEVVRGVRALAAAGLVFDLLVRAREHRAALTLVDAVPEASFVLDHAGKPDIAGEDPGWPSRMHDFAARPTVVCKVSGLFTEAGPEWRRQPVDRYVRAVVERFGPTRSMFGSDWPVSTLATTYDDVVRRTTEALADLSPDDRQAVLGGTAERTYLHDRTLSTRNLVDTSDQT</sequence>
<dbReference type="PANTHER" id="PTHR43569">
    <property type="entry name" value="AMIDOHYDROLASE"/>
    <property type="match status" value="1"/>
</dbReference>
<evidence type="ECO:0000313" key="4">
    <source>
        <dbReference type="Proteomes" id="UP000709437"/>
    </source>
</evidence>
<evidence type="ECO:0000313" key="3">
    <source>
        <dbReference type="EMBL" id="MBT1541271.1"/>
    </source>
</evidence>
<dbReference type="InterPro" id="IPR032466">
    <property type="entry name" value="Metal_Hydrolase"/>
</dbReference>
<gene>
    <name evidence="3" type="ORF">KK103_05800</name>
</gene>
<reference evidence="3" key="1">
    <citation type="submission" date="2021-05" db="EMBL/GenBank/DDBJ databases">
        <title>Whole genome sequence of Curtobacterium flaccumfaciens pv. flaccumfaciens strain CFBP 3417.</title>
        <authorList>
            <person name="Osdaghi E."/>
            <person name="Taghouti G."/>
            <person name="Portier P."/>
            <person name="Fazliarab A."/>
            <person name="Taghavi S.M."/>
            <person name="Briand M."/>
            <person name="Le-Saux M."/>
            <person name="Jacques M.-A."/>
        </authorList>
    </citation>
    <scope>NUCLEOTIDE SEQUENCE</scope>
    <source>
        <strain evidence="3">CFBP 3417</strain>
    </source>
</reference>
<accession>A0A9Q2W1S2</accession>
<comment type="similarity">
    <text evidence="1">Belongs to the metallo-dependent hydrolases superfamily.</text>
</comment>
<name>A0A9Q2W1S2_9MICO</name>
<proteinExistence type="inferred from homology"/>
<dbReference type="EMBL" id="JAHEWX010000005">
    <property type="protein sequence ID" value="MBT1541271.1"/>
    <property type="molecule type" value="Genomic_DNA"/>
</dbReference>
<dbReference type="InterPro" id="IPR052350">
    <property type="entry name" value="Metallo-dep_Lactonases"/>
</dbReference>
<dbReference type="PANTHER" id="PTHR43569:SF2">
    <property type="entry name" value="AMIDOHYDROLASE-RELATED DOMAIN-CONTAINING PROTEIN"/>
    <property type="match status" value="1"/>
</dbReference>
<evidence type="ECO:0000259" key="2">
    <source>
        <dbReference type="Pfam" id="PF04909"/>
    </source>
</evidence>
<dbReference type="Proteomes" id="UP000709437">
    <property type="component" value="Unassembled WGS sequence"/>
</dbReference>
<dbReference type="RefSeq" id="WP_214562565.1">
    <property type="nucleotide sequence ID" value="NZ_JAHEWX010000005.1"/>
</dbReference>
<dbReference type="Gene3D" id="3.20.20.140">
    <property type="entry name" value="Metal-dependent hydrolases"/>
    <property type="match status" value="1"/>
</dbReference>
<dbReference type="InterPro" id="IPR006680">
    <property type="entry name" value="Amidohydro-rel"/>
</dbReference>
<dbReference type="Pfam" id="PF04909">
    <property type="entry name" value="Amidohydro_2"/>
    <property type="match status" value="1"/>
</dbReference>
<dbReference type="SUPFAM" id="SSF51556">
    <property type="entry name" value="Metallo-dependent hydrolases"/>
    <property type="match status" value="1"/>
</dbReference>
<dbReference type="GO" id="GO:0016787">
    <property type="term" value="F:hydrolase activity"/>
    <property type="evidence" value="ECO:0007669"/>
    <property type="project" value="InterPro"/>
</dbReference>
<organism evidence="3 4">
    <name type="scientific">Curtobacterium flaccumfaciens pv. flaccumfaciens</name>
    <dbReference type="NCBI Taxonomy" id="138532"/>
    <lineage>
        <taxon>Bacteria</taxon>
        <taxon>Bacillati</taxon>
        <taxon>Actinomycetota</taxon>
        <taxon>Actinomycetes</taxon>
        <taxon>Micrococcales</taxon>
        <taxon>Microbacteriaceae</taxon>
        <taxon>Curtobacterium</taxon>
    </lineage>
</organism>
<protein>
    <submittedName>
        <fullName evidence="3">Amidohydrolase family protein</fullName>
    </submittedName>
</protein>